<dbReference type="Gene3D" id="2.70.98.10">
    <property type="match status" value="1"/>
</dbReference>
<dbReference type="GO" id="GO:0030246">
    <property type="term" value="F:carbohydrate binding"/>
    <property type="evidence" value="ECO:0007669"/>
    <property type="project" value="UniProtKB-UniRule"/>
</dbReference>
<keyword evidence="3 4" id="KW-0413">Isomerase</keyword>
<evidence type="ECO:0000256" key="4">
    <source>
        <dbReference type="PIRNR" id="PIRNR016020"/>
    </source>
</evidence>
<dbReference type="PIRSF" id="PIRSF016020">
    <property type="entry name" value="PHexose_mutarotase"/>
    <property type="match status" value="1"/>
</dbReference>
<dbReference type="GO" id="GO:0005975">
    <property type="term" value="P:carbohydrate metabolic process"/>
    <property type="evidence" value="ECO:0007669"/>
    <property type="project" value="InterPro"/>
</dbReference>
<name>K8W6L7_9GAMM</name>
<sequence>MHDKLFALPVIKQLSDYISQRQLGDLPIIVISHPKVRGAISIQGAQLIDWQPSGQKPCIWLSSESQFKPGIAIRGGIPICWPWFGPAGSPSHGFARILPWQFTAHNEHDDGVILTFTLTDTEYTRKLWPHEFTLILRLKLGLTCEIELESYGDFETTAAMHSYFNISDIQKTAIYGLGEHYFDKVSDKEVYGASSPLKINRQTDRIYSEPEEYSLIRDDGWSRTIELHHYHNSDVVCWNPWAELSCSMQDMPNSGYKQMVCVETARINKPLKSENQHPARLSLVIMSRDNKPQD</sequence>
<dbReference type="HOGENOM" id="CLU_048345_4_1_6"/>
<accession>K8W6L7</accession>
<dbReference type="EC" id="5.1.3.15" evidence="4"/>
<evidence type="ECO:0000256" key="1">
    <source>
        <dbReference type="ARBA" id="ARBA00001096"/>
    </source>
</evidence>
<dbReference type="InterPro" id="IPR011013">
    <property type="entry name" value="Gal_mutarotase_sf_dom"/>
</dbReference>
<dbReference type="RefSeq" id="WP_008915807.1">
    <property type="nucleotide sequence ID" value="NZ_CM001773.1"/>
</dbReference>
<feature type="active site" evidence="5">
    <location>
        <position position="263"/>
    </location>
</feature>
<dbReference type="GO" id="GO:0047938">
    <property type="term" value="F:glucose-6-phosphate 1-epimerase activity"/>
    <property type="evidence" value="ECO:0007669"/>
    <property type="project" value="UniProtKB-UniRule"/>
</dbReference>
<evidence type="ECO:0000256" key="2">
    <source>
        <dbReference type="ARBA" id="ARBA00005866"/>
    </source>
</evidence>
<comment type="catalytic activity">
    <reaction evidence="1">
        <text>alpha-D-glucose 6-phosphate = beta-D-glucose 6-phosphate</text>
        <dbReference type="Rhea" id="RHEA:16249"/>
        <dbReference type="ChEBI" id="CHEBI:58225"/>
        <dbReference type="ChEBI" id="CHEBI:58247"/>
        <dbReference type="EC" id="5.1.3.15"/>
    </reaction>
</comment>
<keyword evidence="7" id="KW-1185">Reference proteome</keyword>
<proteinExistence type="inferred from homology"/>
<organism evidence="6 7">
    <name type="scientific">Providencia sneebia DSM 19967</name>
    <dbReference type="NCBI Taxonomy" id="1141660"/>
    <lineage>
        <taxon>Bacteria</taxon>
        <taxon>Pseudomonadati</taxon>
        <taxon>Pseudomonadota</taxon>
        <taxon>Gammaproteobacteria</taxon>
        <taxon>Enterobacterales</taxon>
        <taxon>Morganellaceae</taxon>
        <taxon>Providencia</taxon>
    </lineage>
</organism>
<dbReference type="Pfam" id="PF01263">
    <property type="entry name" value="Aldose_epim"/>
    <property type="match status" value="1"/>
</dbReference>
<dbReference type="InterPro" id="IPR025532">
    <property type="entry name" value="G6P_1-epimerase"/>
</dbReference>
<reference evidence="6 7" key="1">
    <citation type="journal article" date="2012" name="BMC Genomics">
        <title>Comparative genomics of bacteria in the genus Providencia isolated from wild Drosophila melanogaster.</title>
        <authorList>
            <person name="Galac M.R."/>
            <person name="Lazzaro B.P."/>
        </authorList>
    </citation>
    <scope>NUCLEOTIDE SEQUENCE [LARGE SCALE GENOMIC DNA]</scope>
    <source>
        <strain evidence="6 7">DSM 19967</strain>
    </source>
</reference>
<comment type="caution">
    <text evidence="6">The sequence shown here is derived from an EMBL/GenBank/DDBJ whole genome shotgun (WGS) entry which is preliminary data.</text>
</comment>
<dbReference type="GO" id="GO:0005737">
    <property type="term" value="C:cytoplasm"/>
    <property type="evidence" value="ECO:0007669"/>
    <property type="project" value="TreeGrafter"/>
</dbReference>
<dbReference type="PANTHER" id="PTHR11122">
    <property type="entry name" value="APOSPORY-ASSOCIATED PROTEIN C-RELATED"/>
    <property type="match status" value="1"/>
</dbReference>
<dbReference type="CDD" id="cd09020">
    <property type="entry name" value="D-hex-6-P-epi_like"/>
    <property type="match status" value="1"/>
</dbReference>
<dbReference type="OrthoDB" id="9790727at2"/>
<feature type="active site" evidence="5">
    <location>
        <position position="161"/>
    </location>
</feature>
<evidence type="ECO:0000313" key="7">
    <source>
        <dbReference type="Proteomes" id="UP000010290"/>
    </source>
</evidence>
<dbReference type="InterPro" id="IPR008183">
    <property type="entry name" value="Aldose_1/G6P_1-epimerase"/>
</dbReference>
<gene>
    <name evidence="6" type="ORF">OO7_09997</name>
</gene>
<evidence type="ECO:0000256" key="5">
    <source>
        <dbReference type="PIRSR" id="PIRSR016020-1"/>
    </source>
</evidence>
<comment type="similarity">
    <text evidence="2 4">Belongs to the glucose-6-phosphate 1-epimerase family.</text>
</comment>
<evidence type="ECO:0000313" key="6">
    <source>
        <dbReference type="EMBL" id="EKT56263.1"/>
    </source>
</evidence>
<dbReference type="InterPro" id="IPR014718">
    <property type="entry name" value="GH-type_carb-bd"/>
</dbReference>
<protein>
    <recommendedName>
        <fullName evidence="4">Putative glucose-6-phosphate 1-epimerase</fullName>
        <ecNumber evidence="4">5.1.3.15</ecNumber>
    </recommendedName>
</protein>
<dbReference type="Proteomes" id="UP000010290">
    <property type="component" value="Chromosome"/>
</dbReference>
<dbReference type="PATRIC" id="fig|1141660.3.peg.1995"/>
<dbReference type="EMBL" id="AKKN01000009">
    <property type="protein sequence ID" value="EKT56263.1"/>
    <property type="molecule type" value="Genomic_DNA"/>
</dbReference>
<dbReference type="PANTHER" id="PTHR11122:SF13">
    <property type="entry name" value="GLUCOSE-6-PHOSPHATE 1-EPIMERASE"/>
    <property type="match status" value="1"/>
</dbReference>
<evidence type="ECO:0000256" key="3">
    <source>
        <dbReference type="ARBA" id="ARBA00023235"/>
    </source>
</evidence>
<dbReference type="SUPFAM" id="SSF74650">
    <property type="entry name" value="Galactose mutarotase-like"/>
    <property type="match status" value="1"/>
</dbReference>
<dbReference type="AlphaFoldDB" id="K8W6L7"/>